<comment type="caution">
    <text evidence="2">The sequence shown here is derived from an EMBL/GenBank/DDBJ whole genome shotgun (WGS) entry which is preliminary data.</text>
</comment>
<dbReference type="AlphaFoldDB" id="Q4C1X5"/>
<name>Q4C1X5_CROWT</name>
<organism evidence="2 3">
    <name type="scientific">Crocosphaera watsonii WH 8501</name>
    <dbReference type="NCBI Taxonomy" id="165597"/>
    <lineage>
        <taxon>Bacteria</taxon>
        <taxon>Bacillati</taxon>
        <taxon>Cyanobacteriota</taxon>
        <taxon>Cyanophyceae</taxon>
        <taxon>Oscillatoriophycideae</taxon>
        <taxon>Chroococcales</taxon>
        <taxon>Aphanothecaceae</taxon>
        <taxon>Crocosphaera</taxon>
    </lineage>
</organism>
<dbReference type="PANTHER" id="PTHR45947">
    <property type="entry name" value="SULFOQUINOVOSYL TRANSFERASE SQD2"/>
    <property type="match status" value="1"/>
</dbReference>
<dbReference type="CDD" id="cd03801">
    <property type="entry name" value="GT4_PimA-like"/>
    <property type="match status" value="1"/>
</dbReference>
<dbReference type="InterPro" id="IPR050194">
    <property type="entry name" value="Glycosyltransferase_grp1"/>
</dbReference>
<dbReference type="Proteomes" id="UP000003922">
    <property type="component" value="Unassembled WGS sequence"/>
</dbReference>
<reference evidence="2" key="1">
    <citation type="submission" date="2004-02" db="EMBL/GenBank/DDBJ databases">
        <authorList>
            <consortium name="DOE Joint Genome Institute"/>
        </authorList>
    </citation>
    <scope>NUCLEOTIDE SEQUENCE [LARGE SCALE GENOMIC DNA]</scope>
    <source>
        <strain evidence="2">WH 8501</strain>
    </source>
</reference>
<dbReference type="Pfam" id="PF13692">
    <property type="entry name" value="Glyco_trans_1_4"/>
    <property type="match status" value="1"/>
</dbReference>
<evidence type="ECO:0000259" key="1">
    <source>
        <dbReference type="Pfam" id="PF13439"/>
    </source>
</evidence>
<reference evidence="2" key="3">
    <citation type="submission" date="2016-12" db="EMBL/GenBank/DDBJ databases">
        <title>Annotation of the draft genome assembly of Crocosphaera watsonii WH 8501.</title>
        <authorList>
            <consortium name="US DOE Joint Genome Institute (JGI-ORNL)"/>
            <person name="Larimer F."/>
            <person name="Land M."/>
        </authorList>
    </citation>
    <scope>NUCLEOTIDE SEQUENCE</scope>
    <source>
        <strain evidence="2">WH 8501</strain>
    </source>
</reference>
<dbReference type="Pfam" id="PF13439">
    <property type="entry name" value="Glyco_transf_4"/>
    <property type="match status" value="1"/>
</dbReference>
<dbReference type="InterPro" id="IPR028098">
    <property type="entry name" value="Glyco_trans_4-like_N"/>
</dbReference>
<reference evidence="2" key="2">
    <citation type="submission" date="2005-06" db="EMBL/GenBank/DDBJ databases">
        <title>Sequencing of the draft genome and assembly of Crocosphaera watsonii WH 8501.</title>
        <authorList>
            <consortium name="US DOE Joint Genome Institute (JGI-PGF)"/>
            <person name="Copeland A."/>
            <person name="Lucas S."/>
            <person name="Lapidus A."/>
            <person name="Barry K."/>
            <person name="Detter C."/>
            <person name="Glavina T."/>
            <person name="Hammon N."/>
            <person name="Israni S."/>
            <person name="Pitluck S."/>
            <person name="Richardson P."/>
        </authorList>
    </citation>
    <scope>NUCLEOTIDE SEQUENCE [LARGE SCALE GENOMIC DNA]</scope>
    <source>
        <strain evidence="2">WH 8501</strain>
    </source>
</reference>
<evidence type="ECO:0000313" key="2">
    <source>
        <dbReference type="EMBL" id="EAM50167.1"/>
    </source>
</evidence>
<dbReference type="EMBL" id="AADV02000036">
    <property type="protein sequence ID" value="EAM50167.1"/>
    <property type="molecule type" value="Genomic_DNA"/>
</dbReference>
<dbReference type="KEGG" id="cwa:CwatDRAFT_3317"/>
<dbReference type="PANTHER" id="PTHR45947:SF3">
    <property type="entry name" value="SULFOQUINOVOSYL TRANSFERASE SQD2"/>
    <property type="match status" value="1"/>
</dbReference>
<sequence length="404" mass="45958">MKLLMICATFPFPPSRGRTQVRTFNLLKQLSYYHEITLVTQKAEDVTEEEIEALKGWVKTLMLFPRPNNPESGIVEKVKRFCQFLITGTPPNVSFLYDQSIQNWVDQAVKNNDFDAITCEHSVNEIYIRPHWKEKIKTVINSHSSVYRTCQHQLDTATSENSQRDRLYLPLLKRYEKRVYQKFSHVVVTTDDDYQQLKEFKINSQVSVLPNGVDLGIFPERSSDPGGHHLILTGGMDYVTNIDAACFFSQEIFPLLRQKYPDAILTIVGANPTESVLKLGKNPGITVTGKVPSMAEYLHKATVCVIPLRSGFGIKNKTLEAMAAGVPIVASDRGLEGMKVDGDNTPLRALRANKIEEYVKGISNLFEDKKLRQTLSKNGRNYVENNYTWESIGRKYEKIITYPL</sequence>
<accession>Q4C1X5</accession>
<dbReference type="GO" id="GO:0016757">
    <property type="term" value="F:glycosyltransferase activity"/>
    <property type="evidence" value="ECO:0007669"/>
    <property type="project" value="TreeGrafter"/>
</dbReference>
<dbReference type="SUPFAM" id="SSF53756">
    <property type="entry name" value="UDP-Glycosyltransferase/glycogen phosphorylase"/>
    <property type="match status" value="1"/>
</dbReference>
<evidence type="ECO:0000313" key="3">
    <source>
        <dbReference type="Proteomes" id="UP000003922"/>
    </source>
</evidence>
<protein>
    <submittedName>
        <fullName evidence="2">Glycosyl transferase, group 1</fullName>
    </submittedName>
</protein>
<proteinExistence type="predicted"/>
<gene>
    <name evidence="2" type="ORF">CwatDRAFT_3317</name>
</gene>
<dbReference type="RefSeq" id="WP_007306155.1">
    <property type="nucleotide sequence ID" value="NZ_AADV02000036.1"/>
</dbReference>
<keyword evidence="3" id="KW-1185">Reference proteome</keyword>
<dbReference type="Gene3D" id="3.40.50.2000">
    <property type="entry name" value="Glycogen Phosphorylase B"/>
    <property type="match status" value="2"/>
</dbReference>
<feature type="domain" description="Glycosyltransferase subfamily 4-like N-terminal" evidence="1">
    <location>
        <begin position="22"/>
        <end position="215"/>
    </location>
</feature>
<keyword evidence="2" id="KW-0808">Transferase</keyword>